<evidence type="ECO:0000259" key="3">
    <source>
        <dbReference type="Pfam" id="PF01855"/>
    </source>
</evidence>
<evidence type="ECO:0000313" key="5">
    <source>
        <dbReference type="EMBL" id="NYB74483.1"/>
    </source>
</evidence>
<dbReference type="SUPFAM" id="SSF52922">
    <property type="entry name" value="TK C-terminal domain-like"/>
    <property type="match status" value="1"/>
</dbReference>
<keyword evidence="6" id="KW-1185">Reference proteome</keyword>
<dbReference type="GO" id="GO:0019752">
    <property type="term" value="P:carboxylic acid metabolic process"/>
    <property type="evidence" value="ECO:0007669"/>
    <property type="project" value="UniProtKB-ARBA"/>
</dbReference>
<dbReference type="FunFam" id="3.40.50.920:FF:000010">
    <property type="entry name" value="Pyruvate ferredoxin oxidoreductase, alpha subunit"/>
    <property type="match status" value="1"/>
</dbReference>
<comment type="similarity">
    <text evidence="1">Belongs to the pyruvate:ferredoxin/flavodoxin oxidoreductase family.</text>
</comment>
<organism evidence="5 6">
    <name type="scientific">Sedimentibacter hydroxybenzoicus DSM 7310</name>
    <dbReference type="NCBI Taxonomy" id="1123245"/>
    <lineage>
        <taxon>Bacteria</taxon>
        <taxon>Bacillati</taxon>
        <taxon>Bacillota</taxon>
        <taxon>Tissierellia</taxon>
        <taxon>Sedimentibacter</taxon>
    </lineage>
</organism>
<dbReference type="PANTHER" id="PTHR32154:SF0">
    <property type="entry name" value="PYRUVATE-FLAVODOXIN OXIDOREDUCTASE-RELATED"/>
    <property type="match status" value="1"/>
</dbReference>
<dbReference type="InterPro" id="IPR050722">
    <property type="entry name" value="Pyruvate:ferred/Flavod_OxRd"/>
</dbReference>
<name>A0A974GWI3_SEDHY</name>
<dbReference type="Pfam" id="PF01855">
    <property type="entry name" value="POR_N"/>
    <property type="match status" value="1"/>
</dbReference>
<dbReference type="FunFam" id="3.40.50.970:FF:000012">
    <property type="entry name" value="Pyruvate:ferredoxin (Flavodoxin) oxidoreductase"/>
    <property type="match status" value="1"/>
</dbReference>
<dbReference type="CDD" id="cd07034">
    <property type="entry name" value="TPP_PYR_PFOR_IOR-alpha_like"/>
    <property type="match status" value="1"/>
</dbReference>
<feature type="domain" description="Pyruvate:ferredoxin oxidoreductase core" evidence="4">
    <location>
        <begin position="263"/>
        <end position="363"/>
    </location>
</feature>
<evidence type="ECO:0000256" key="2">
    <source>
        <dbReference type="ARBA" id="ARBA00023002"/>
    </source>
</evidence>
<dbReference type="Gene3D" id="3.40.50.970">
    <property type="match status" value="1"/>
</dbReference>
<dbReference type="SUPFAM" id="SSF52518">
    <property type="entry name" value="Thiamin diphosphate-binding fold (THDP-binding)"/>
    <property type="match status" value="1"/>
</dbReference>
<dbReference type="GO" id="GO:0016903">
    <property type="term" value="F:oxidoreductase activity, acting on the aldehyde or oxo group of donors"/>
    <property type="evidence" value="ECO:0007669"/>
    <property type="project" value="UniProtKB-ARBA"/>
</dbReference>
<accession>A0A974GWI3</accession>
<dbReference type="RefSeq" id="WP_179238192.1">
    <property type="nucleotide sequence ID" value="NZ_JACBNQ010000010.1"/>
</dbReference>
<protein>
    <submittedName>
        <fullName evidence="5">Phenylglyoxylate dehydrogenase</fullName>
    </submittedName>
</protein>
<dbReference type="Pfam" id="PF17147">
    <property type="entry name" value="PFOR_II"/>
    <property type="match status" value="1"/>
</dbReference>
<dbReference type="PANTHER" id="PTHR32154">
    <property type="entry name" value="PYRUVATE-FLAVODOXIN OXIDOREDUCTASE-RELATED"/>
    <property type="match status" value="1"/>
</dbReference>
<dbReference type="Gene3D" id="3.40.50.920">
    <property type="match status" value="1"/>
</dbReference>
<dbReference type="AlphaFoldDB" id="A0A974GWI3"/>
<dbReference type="InterPro" id="IPR002880">
    <property type="entry name" value="Pyrv_Fd/Flavodoxin_OxRdtase_N"/>
</dbReference>
<comment type="caution">
    <text evidence="5">The sequence shown here is derived from an EMBL/GenBank/DDBJ whole genome shotgun (WGS) entry which is preliminary data.</text>
</comment>
<keyword evidence="2" id="KW-0560">Oxidoreductase</keyword>
<dbReference type="Proteomes" id="UP000611629">
    <property type="component" value="Unassembled WGS sequence"/>
</dbReference>
<dbReference type="InterPro" id="IPR033412">
    <property type="entry name" value="PFOR_II"/>
</dbReference>
<feature type="domain" description="Pyruvate flavodoxin/ferredoxin oxidoreductase pyrimidine binding" evidence="3">
    <location>
        <begin position="16"/>
        <end position="240"/>
    </location>
</feature>
<dbReference type="InterPro" id="IPR029061">
    <property type="entry name" value="THDP-binding"/>
</dbReference>
<proteinExistence type="inferred from homology"/>
<sequence length="395" mass="43834">MKNIKVLDGNHAAAIGAILSKPDVVAAYPITPQTPLVQHFSQYVADGVMNSTIVEPESEHSAMSVLTGASLAGARTFTATSSQGLALMYEPYFRASTMRLPIVMNIVNREMISPQSVWGGPQDSLTVRDAGWIQIYVEDNQEILDMTIQAFKIAENKDVLLPINICYDGFYLSHMTEGVEVPLQEEVNGFLPPYKPTHVKLDPETPMAVDPLTPGNYLQYYRELHMQAMDNAKKIIKEVNDEFAEKFGRDYFGLVEPYRMEDAEYVLVTLGSLTGAARIAVDMAREKGIKCGLIKIRSLRPFPKDEVRELLKKAKAIGVIDRNVSFGWHTGIIYQEIKSAISNLDAVPTVPFIGGLGGEDLTTDLMVEALDCVIKAGENKQIDNEAHWLINRKGR</sequence>
<reference evidence="5" key="1">
    <citation type="submission" date="2020-07" db="EMBL/GenBank/DDBJ databases">
        <title>Genomic analysis of a strain of Sedimentibacter Hydroxybenzoicus DSM7310.</title>
        <authorList>
            <person name="Ma S."/>
        </authorList>
    </citation>
    <scope>NUCLEOTIDE SEQUENCE</scope>
    <source>
        <strain evidence="5">DSM 7310</strain>
    </source>
</reference>
<evidence type="ECO:0000256" key="1">
    <source>
        <dbReference type="ARBA" id="ARBA00009032"/>
    </source>
</evidence>
<dbReference type="EMBL" id="JACBNQ010000010">
    <property type="protein sequence ID" value="NYB74483.1"/>
    <property type="molecule type" value="Genomic_DNA"/>
</dbReference>
<evidence type="ECO:0000313" key="6">
    <source>
        <dbReference type="Proteomes" id="UP000611629"/>
    </source>
</evidence>
<dbReference type="InterPro" id="IPR009014">
    <property type="entry name" value="Transketo_C/PFOR_II"/>
</dbReference>
<evidence type="ECO:0000259" key="4">
    <source>
        <dbReference type="Pfam" id="PF17147"/>
    </source>
</evidence>
<gene>
    <name evidence="5" type="ORF">HZF24_10080</name>
</gene>
<dbReference type="GO" id="GO:0006979">
    <property type="term" value="P:response to oxidative stress"/>
    <property type="evidence" value="ECO:0007669"/>
    <property type="project" value="TreeGrafter"/>
</dbReference>